<dbReference type="AlphaFoldDB" id="A0AAF0Q9H6"/>
<dbReference type="EMBL" id="CP133614">
    <property type="protein sequence ID" value="WMV19529.1"/>
    <property type="molecule type" value="Genomic_DNA"/>
</dbReference>
<name>A0AAF0Q9H6_SOLVR</name>
<sequence length="97" mass="10566">SYALLSSPTTRTPISPSLSLRKSGELSVSINLVGSSCLSIAQDLIQIRVSDILPQSRIIGVEIDLFNLSSQSRFILSLFSTLFPYFDFSLIKSVGVL</sequence>
<protein>
    <submittedName>
        <fullName evidence="1">Uncharacterized protein</fullName>
    </submittedName>
</protein>
<accession>A0AAF0Q9H6</accession>
<feature type="non-terminal residue" evidence="1">
    <location>
        <position position="1"/>
    </location>
</feature>
<gene>
    <name evidence="1" type="ORF">MTR67_012914</name>
</gene>
<organism evidence="1 2">
    <name type="scientific">Solanum verrucosum</name>
    <dbReference type="NCBI Taxonomy" id="315347"/>
    <lineage>
        <taxon>Eukaryota</taxon>
        <taxon>Viridiplantae</taxon>
        <taxon>Streptophyta</taxon>
        <taxon>Embryophyta</taxon>
        <taxon>Tracheophyta</taxon>
        <taxon>Spermatophyta</taxon>
        <taxon>Magnoliopsida</taxon>
        <taxon>eudicotyledons</taxon>
        <taxon>Gunneridae</taxon>
        <taxon>Pentapetalae</taxon>
        <taxon>asterids</taxon>
        <taxon>lamiids</taxon>
        <taxon>Solanales</taxon>
        <taxon>Solanaceae</taxon>
        <taxon>Solanoideae</taxon>
        <taxon>Solaneae</taxon>
        <taxon>Solanum</taxon>
    </lineage>
</organism>
<evidence type="ECO:0000313" key="1">
    <source>
        <dbReference type="EMBL" id="WMV19529.1"/>
    </source>
</evidence>
<proteinExistence type="predicted"/>
<reference evidence="1" key="1">
    <citation type="submission" date="2023-08" db="EMBL/GenBank/DDBJ databases">
        <title>A de novo genome assembly of Solanum verrucosum Schlechtendal, a Mexican diploid species geographically isolated from the other diploid A-genome species in potato relatives.</title>
        <authorList>
            <person name="Hosaka K."/>
        </authorList>
    </citation>
    <scope>NUCLEOTIDE SEQUENCE</scope>
    <source>
        <tissue evidence="1">Young leaves</tissue>
    </source>
</reference>
<dbReference type="Proteomes" id="UP001234989">
    <property type="component" value="Chromosome 3"/>
</dbReference>
<keyword evidence="2" id="KW-1185">Reference proteome</keyword>
<evidence type="ECO:0000313" key="2">
    <source>
        <dbReference type="Proteomes" id="UP001234989"/>
    </source>
</evidence>